<accession>A0AAV4SND8</accession>
<dbReference type="Proteomes" id="UP001054945">
    <property type="component" value="Unassembled WGS sequence"/>
</dbReference>
<dbReference type="EMBL" id="BPLR01009884">
    <property type="protein sequence ID" value="GIY35275.1"/>
    <property type="molecule type" value="Genomic_DNA"/>
</dbReference>
<protein>
    <submittedName>
        <fullName evidence="1">Uncharacterized protein</fullName>
    </submittedName>
</protein>
<reference evidence="1 2" key="1">
    <citation type="submission" date="2021-06" db="EMBL/GenBank/DDBJ databases">
        <title>Caerostris extrusa draft genome.</title>
        <authorList>
            <person name="Kono N."/>
            <person name="Arakawa K."/>
        </authorList>
    </citation>
    <scope>NUCLEOTIDE SEQUENCE [LARGE SCALE GENOMIC DNA]</scope>
</reference>
<dbReference type="AlphaFoldDB" id="A0AAV4SND8"/>
<evidence type="ECO:0000313" key="1">
    <source>
        <dbReference type="EMBL" id="GIY35275.1"/>
    </source>
</evidence>
<evidence type="ECO:0000313" key="2">
    <source>
        <dbReference type="Proteomes" id="UP001054945"/>
    </source>
</evidence>
<gene>
    <name evidence="1" type="ORF">CEXT_261561</name>
</gene>
<proteinExistence type="predicted"/>
<comment type="caution">
    <text evidence="1">The sequence shown here is derived from an EMBL/GenBank/DDBJ whole genome shotgun (WGS) entry which is preliminary data.</text>
</comment>
<sequence>MEKSLQKIDNSTYYAGNASGKLAGGKQGTRTKIEIPLQSYSNDYEARTPKAVLKSSFMYFSVYIDF</sequence>
<name>A0AAV4SND8_CAEEX</name>
<keyword evidence="2" id="KW-1185">Reference proteome</keyword>
<organism evidence="1 2">
    <name type="scientific">Caerostris extrusa</name>
    <name type="common">Bark spider</name>
    <name type="synonym">Caerostris bankana</name>
    <dbReference type="NCBI Taxonomy" id="172846"/>
    <lineage>
        <taxon>Eukaryota</taxon>
        <taxon>Metazoa</taxon>
        <taxon>Ecdysozoa</taxon>
        <taxon>Arthropoda</taxon>
        <taxon>Chelicerata</taxon>
        <taxon>Arachnida</taxon>
        <taxon>Araneae</taxon>
        <taxon>Araneomorphae</taxon>
        <taxon>Entelegynae</taxon>
        <taxon>Araneoidea</taxon>
        <taxon>Araneidae</taxon>
        <taxon>Caerostris</taxon>
    </lineage>
</organism>